<protein>
    <submittedName>
        <fullName evidence="1">Uncharacterized protein</fullName>
    </submittedName>
</protein>
<name>A0A438FS49_VITVI</name>
<gene>
    <name evidence="1" type="ORF">CK203_060226</name>
</gene>
<sequence>MKDRREAKGNKARKRRKKVISKFERELKKLECSMNYLGVIGSGNRSGRGGELNFGDAGNGRSKKEDFWGELGAIKGLWADPCSGLNNLAFSRLDPFLVFDTWESHFSGVIQCILPKPVSDHSPILLDGVAVRTRPIPLDLKRWNKDVFGNVSFKKDVAFNEIGFWDAKEREGFLTTEEADAKRQALGDYRLKIDREFFEHIGLKEGIVRAYSSILFEPPYWRPSINTLDFKVLDVAEVVGLESCLQMRSEFGEKQANSYCSVDQVEELISVCGCKVSTLPSTYLRLPLGAPFRSVAVWDWVEERKFKGFPWGGEGLVKKIYLVKRSTMCLEESKGGLAIQRLSLLNKVFLYKWIWRFATKRCAFWTQVIKGKYGEEECGWWSGEVRDGYRVGLWKSITKEQSTFLGHFSFMVGNGRR</sequence>
<evidence type="ECO:0000313" key="1">
    <source>
        <dbReference type="EMBL" id="RVW62758.1"/>
    </source>
</evidence>
<dbReference type="AlphaFoldDB" id="A0A438FS49"/>
<comment type="caution">
    <text evidence="1">The sequence shown here is derived from an EMBL/GenBank/DDBJ whole genome shotgun (WGS) entry which is preliminary data.</text>
</comment>
<dbReference type="Proteomes" id="UP000288805">
    <property type="component" value="Unassembled WGS sequence"/>
</dbReference>
<evidence type="ECO:0000313" key="2">
    <source>
        <dbReference type="Proteomes" id="UP000288805"/>
    </source>
</evidence>
<proteinExistence type="predicted"/>
<organism evidence="1 2">
    <name type="scientific">Vitis vinifera</name>
    <name type="common">Grape</name>
    <dbReference type="NCBI Taxonomy" id="29760"/>
    <lineage>
        <taxon>Eukaryota</taxon>
        <taxon>Viridiplantae</taxon>
        <taxon>Streptophyta</taxon>
        <taxon>Embryophyta</taxon>
        <taxon>Tracheophyta</taxon>
        <taxon>Spermatophyta</taxon>
        <taxon>Magnoliopsida</taxon>
        <taxon>eudicotyledons</taxon>
        <taxon>Gunneridae</taxon>
        <taxon>Pentapetalae</taxon>
        <taxon>rosids</taxon>
        <taxon>Vitales</taxon>
        <taxon>Vitaceae</taxon>
        <taxon>Viteae</taxon>
        <taxon>Vitis</taxon>
    </lineage>
</organism>
<dbReference type="EMBL" id="QGNW01000761">
    <property type="protein sequence ID" value="RVW62758.1"/>
    <property type="molecule type" value="Genomic_DNA"/>
</dbReference>
<reference evidence="1 2" key="1">
    <citation type="journal article" date="2018" name="PLoS Genet.">
        <title>Population sequencing reveals clonal diversity and ancestral inbreeding in the grapevine cultivar Chardonnay.</title>
        <authorList>
            <person name="Roach M.J."/>
            <person name="Johnson D.L."/>
            <person name="Bohlmann J."/>
            <person name="van Vuuren H.J."/>
            <person name="Jones S.J."/>
            <person name="Pretorius I.S."/>
            <person name="Schmidt S.A."/>
            <person name="Borneman A.R."/>
        </authorList>
    </citation>
    <scope>NUCLEOTIDE SEQUENCE [LARGE SCALE GENOMIC DNA]</scope>
    <source>
        <strain evidence="2">cv. Chardonnay</strain>
        <tissue evidence="1">Leaf</tissue>
    </source>
</reference>
<accession>A0A438FS49</accession>